<keyword evidence="1" id="KW-0732">Signal</keyword>
<protein>
    <submittedName>
        <fullName evidence="2">Uncharacterized protein</fullName>
    </submittedName>
</protein>
<evidence type="ECO:0000313" key="2">
    <source>
        <dbReference type="EMBL" id="CAF4527688.1"/>
    </source>
</evidence>
<reference evidence="2" key="1">
    <citation type="submission" date="2021-02" db="EMBL/GenBank/DDBJ databases">
        <authorList>
            <person name="Nowell W R."/>
        </authorList>
    </citation>
    <scope>NUCLEOTIDE SEQUENCE</scope>
</reference>
<dbReference type="AlphaFoldDB" id="A0A820X520"/>
<sequence>MDLKTFARRWVMILPAALNCLSAADDLQGIANNKCRIVRVEYSVVMGDAQEVVVRVELGDEISSKLDMFKSSYK</sequence>
<evidence type="ECO:0000256" key="1">
    <source>
        <dbReference type="SAM" id="SignalP"/>
    </source>
</evidence>
<organism evidence="2 3">
    <name type="scientific">Rotaria socialis</name>
    <dbReference type="NCBI Taxonomy" id="392032"/>
    <lineage>
        <taxon>Eukaryota</taxon>
        <taxon>Metazoa</taxon>
        <taxon>Spiralia</taxon>
        <taxon>Gnathifera</taxon>
        <taxon>Rotifera</taxon>
        <taxon>Eurotatoria</taxon>
        <taxon>Bdelloidea</taxon>
        <taxon>Philodinida</taxon>
        <taxon>Philodinidae</taxon>
        <taxon>Rotaria</taxon>
    </lineage>
</organism>
<gene>
    <name evidence="2" type="ORF">UJA718_LOCUS28001</name>
</gene>
<feature type="non-terminal residue" evidence="2">
    <location>
        <position position="1"/>
    </location>
</feature>
<comment type="caution">
    <text evidence="2">The sequence shown here is derived from an EMBL/GenBank/DDBJ whole genome shotgun (WGS) entry which is preliminary data.</text>
</comment>
<proteinExistence type="predicted"/>
<keyword evidence="3" id="KW-1185">Reference proteome</keyword>
<dbReference type="Proteomes" id="UP000663873">
    <property type="component" value="Unassembled WGS sequence"/>
</dbReference>
<dbReference type="EMBL" id="CAJOBP010008092">
    <property type="protein sequence ID" value="CAF4527688.1"/>
    <property type="molecule type" value="Genomic_DNA"/>
</dbReference>
<feature type="signal peptide" evidence="1">
    <location>
        <begin position="1"/>
        <end position="23"/>
    </location>
</feature>
<accession>A0A820X520</accession>
<name>A0A820X520_9BILA</name>
<evidence type="ECO:0000313" key="3">
    <source>
        <dbReference type="Proteomes" id="UP000663873"/>
    </source>
</evidence>
<feature type="chain" id="PRO_5032810069" evidence="1">
    <location>
        <begin position="24"/>
        <end position="74"/>
    </location>
</feature>